<dbReference type="RefSeq" id="WP_010756227.1">
    <property type="nucleotide sequence ID" value="NZ_ASWD01000002.1"/>
</dbReference>
<reference evidence="1 2" key="1">
    <citation type="submission" date="2013-02" db="EMBL/GenBank/DDBJ databases">
        <title>The Genome Sequence of Enterococcus pallens BAA-351.</title>
        <authorList>
            <consortium name="The Broad Institute Genome Sequencing Platform"/>
            <consortium name="The Broad Institute Genome Sequencing Center for Infectious Disease"/>
            <person name="Earl A.M."/>
            <person name="Gilmore M.S."/>
            <person name="Lebreton F."/>
            <person name="Walker B."/>
            <person name="Young S.K."/>
            <person name="Zeng Q."/>
            <person name="Gargeya S."/>
            <person name="Fitzgerald M."/>
            <person name="Haas B."/>
            <person name="Abouelleil A."/>
            <person name="Alvarado L."/>
            <person name="Arachchi H.M."/>
            <person name="Berlin A.M."/>
            <person name="Chapman S.B."/>
            <person name="Dewar J."/>
            <person name="Goldberg J."/>
            <person name="Griggs A."/>
            <person name="Gujja S."/>
            <person name="Hansen M."/>
            <person name="Howarth C."/>
            <person name="Imamovic A."/>
            <person name="Larimer J."/>
            <person name="McCowan C."/>
            <person name="Murphy C."/>
            <person name="Neiman D."/>
            <person name="Pearson M."/>
            <person name="Priest M."/>
            <person name="Roberts A."/>
            <person name="Saif S."/>
            <person name="Shea T."/>
            <person name="Sisk P."/>
            <person name="Sykes S."/>
            <person name="Wortman J."/>
            <person name="Nusbaum C."/>
            <person name="Birren B."/>
        </authorList>
    </citation>
    <scope>NUCLEOTIDE SEQUENCE [LARGE SCALE GENOMIC DNA]</scope>
    <source>
        <strain evidence="1 2">ATCC BAA-351</strain>
    </source>
</reference>
<organism evidence="1 2">
    <name type="scientific">Enterococcus pallens ATCC BAA-351</name>
    <dbReference type="NCBI Taxonomy" id="1158607"/>
    <lineage>
        <taxon>Bacteria</taxon>
        <taxon>Bacillati</taxon>
        <taxon>Bacillota</taxon>
        <taxon>Bacilli</taxon>
        <taxon>Lactobacillales</taxon>
        <taxon>Enterococcaceae</taxon>
        <taxon>Enterococcus</taxon>
    </lineage>
</organism>
<dbReference type="STRING" id="160454.RV10_GL002282"/>
<dbReference type="GO" id="GO:0005829">
    <property type="term" value="C:cytosol"/>
    <property type="evidence" value="ECO:0007669"/>
    <property type="project" value="TreeGrafter"/>
</dbReference>
<dbReference type="PROSITE" id="PS01229">
    <property type="entry name" value="COF_2"/>
    <property type="match status" value="1"/>
</dbReference>
<evidence type="ECO:0000313" key="1">
    <source>
        <dbReference type="EMBL" id="EOH95235.1"/>
    </source>
</evidence>
<dbReference type="InterPro" id="IPR000150">
    <property type="entry name" value="Cof"/>
</dbReference>
<dbReference type="NCBIfam" id="TIGR01484">
    <property type="entry name" value="HAD-SF-IIB"/>
    <property type="match status" value="1"/>
</dbReference>
<dbReference type="InterPro" id="IPR036412">
    <property type="entry name" value="HAD-like_sf"/>
</dbReference>
<dbReference type="OrthoDB" id="9814970at2"/>
<dbReference type="Gene3D" id="3.30.1240.10">
    <property type="match status" value="1"/>
</dbReference>
<dbReference type="SFLD" id="SFLDS00003">
    <property type="entry name" value="Haloacid_Dehalogenase"/>
    <property type="match status" value="1"/>
</dbReference>
<dbReference type="PANTHER" id="PTHR10000:SF53">
    <property type="entry name" value="5-AMINO-6-(5-PHOSPHO-D-RIBITYLAMINO)URACIL PHOSPHATASE YBJI-RELATED"/>
    <property type="match status" value="1"/>
</dbReference>
<comment type="caution">
    <text evidence="1">The sequence shown here is derived from an EMBL/GenBank/DDBJ whole genome shotgun (WGS) entry which is preliminary data.</text>
</comment>
<proteinExistence type="predicted"/>
<dbReference type="SFLD" id="SFLDG01140">
    <property type="entry name" value="C2.B:_Phosphomannomutase_and_P"/>
    <property type="match status" value="1"/>
</dbReference>
<keyword evidence="1" id="KW-0378">Hydrolase</keyword>
<dbReference type="CDD" id="cd07518">
    <property type="entry name" value="HAD_YbiV-Like"/>
    <property type="match status" value="1"/>
</dbReference>
<dbReference type="Proteomes" id="UP000013782">
    <property type="component" value="Unassembled WGS sequence"/>
</dbReference>
<dbReference type="GO" id="GO:0016791">
    <property type="term" value="F:phosphatase activity"/>
    <property type="evidence" value="ECO:0007669"/>
    <property type="project" value="UniProtKB-ARBA"/>
</dbReference>
<dbReference type="InterPro" id="IPR023214">
    <property type="entry name" value="HAD_sf"/>
</dbReference>
<dbReference type="AlphaFoldDB" id="R2SJ40"/>
<dbReference type="PANTHER" id="PTHR10000">
    <property type="entry name" value="PHOSPHOSERINE PHOSPHATASE"/>
    <property type="match status" value="1"/>
</dbReference>
<keyword evidence="2" id="KW-1185">Reference proteome</keyword>
<dbReference type="eggNOG" id="COG0561">
    <property type="taxonomic scope" value="Bacteria"/>
</dbReference>
<dbReference type="Gene3D" id="3.40.50.1000">
    <property type="entry name" value="HAD superfamily/HAD-like"/>
    <property type="match status" value="1"/>
</dbReference>
<dbReference type="InterPro" id="IPR006379">
    <property type="entry name" value="HAD-SF_hydro_IIB"/>
</dbReference>
<dbReference type="EMBL" id="AJAQ01000011">
    <property type="protein sequence ID" value="EOH95235.1"/>
    <property type="molecule type" value="Genomic_DNA"/>
</dbReference>
<protein>
    <submittedName>
        <fullName evidence="1">Cof-like hydrolase</fullName>
    </submittedName>
</protein>
<gene>
    <name evidence="1" type="ORF">UAU_01197</name>
</gene>
<evidence type="ECO:0000313" key="2">
    <source>
        <dbReference type="Proteomes" id="UP000013782"/>
    </source>
</evidence>
<name>R2SJ40_9ENTE</name>
<dbReference type="GO" id="GO:0000287">
    <property type="term" value="F:magnesium ion binding"/>
    <property type="evidence" value="ECO:0007669"/>
    <property type="project" value="TreeGrafter"/>
</dbReference>
<dbReference type="NCBIfam" id="TIGR00099">
    <property type="entry name" value="Cof-subfamily"/>
    <property type="match status" value="1"/>
</dbReference>
<accession>R2SJ40</accession>
<dbReference type="HOGENOM" id="CLU_044146_5_0_9"/>
<dbReference type="Pfam" id="PF08282">
    <property type="entry name" value="Hydrolase_3"/>
    <property type="match status" value="1"/>
</dbReference>
<dbReference type="SUPFAM" id="SSF56784">
    <property type="entry name" value="HAD-like"/>
    <property type="match status" value="1"/>
</dbReference>
<dbReference type="PATRIC" id="fig|1158607.3.peg.1180"/>
<sequence>MGIKMIAVDMDGTFLDDQKAYNHERFQQLFHQMQEKGIKFVVASGNQYDQLKSFFPDNHEKMSFVAENGANIVLEGEHFDNARLDMKVVLAALAKIETLDPTAIVLCGKNSAYVSAQLPAERFESVQFYYPSIKRLENLADIQTESDDIFKFALSFPNINIPGKVAALTDLLAEDLIPVSSGHGDIDLIIPGVHKAYGLSKLCQVWAISPSELAAFGDSGNDIEMLEYAGFSFAMENAQPAVKKAAGKVIGSNNQESVFDIIEALLLKV</sequence>